<evidence type="ECO:0000256" key="2">
    <source>
        <dbReference type="SAM" id="Phobius"/>
    </source>
</evidence>
<organism evidence="4 5">
    <name type="scientific">Hyphomonas johnsonii MHS-2</name>
    <dbReference type="NCBI Taxonomy" id="1280950"/>
    <lineage>
        <taxon>Bacteria</taxon>
        <taxon>Pseudomonadati</taxon>
        <taxon>Pseudomonadota</taxon>
        <taxon>Alphaproteobacteria</taxon>
        <taxon>Hyphomonadales</taxon>
        <taxon>Hyphomonadaceae</taxon>
        <taxon>Hyphomonas</taxon>
    </lineage>
</organism>
<dbReference type="InterPro" id="IPR011519">
    <property type="entry name" value="UnbV_ASPIC"/>
</dbReference>
<feature type="transmembrane region" description="Helical" evidence="2">
    <location>
        <begin position="9"/>
        <end position="33"/>
    </location>
</feature>
<dbReference type="InterPro" id="IPR028994">
    <property type="entry name" value="Integrin_alpha_N"/>
</dbReference>
<evidence type="ECO:0000256" key="1">
    <source>
        <dbReference type="ARBA" id="ARBA00022729"/>
    </source>
</evidence>
<reference evidence="4 5" key="1">
    <citation type="journal article" date="2014" name="Antonie Van Leeuwenhoek">
        <title>Hyphomonas beringensis sp. nov. and Hyphomonas chukchiensis sp. nov., isolated from surface seawater of the Bering Sea and Chukchi Sea.</title>
        <authorList>
            <person name="Li C."/>
            <person name="Lai Q."/>
            <person name="Li G."/>
            <person name="Dong C."/>
            <person name="Wang J."/>
            <person name="Liao Y."/>
            <person name="Shao Z."/>
        </authorList>
    </citation>
    <scope>NUCLEOTIDE SEQUENCE [LARGE SCALE GENOMIC DNA]</scope>
    <source>
        <strain evidence="4 5">MHS-2</strain>
    </source>
</reference>
<keyword evidence="4" id="KW-0401">Integrin</keyword>
<dbReference type="PANTHER" id="PTHR44103:SF1">
    <property type="entry name" value="PROPROTEIN CONVERTASE P"/>
    <property type="match status" value="1"/>
</dbReference>
<accession>A0A059FSP5</accession>
<dbReference type="PATRIC" id="fig|1280950.3.peg.1304"/>
<dbReference type="EMBL" id="ARYK01000002">
    <property type="protein sequence ID" value="KCZ93478.1"/>
    <property type="molecule type" value="Genomic_DNA"/>
</dbReference>
<dbReference type="AlphaFoldDB" id="A0A059FSP5"/>
<dbReference type="eggNOG" id="COG1858">
    <property type="taxonomic scope" value="Bacteria"/>
</dbReference>
<dbReference type="RefSeq" id="WP_035615124.1">
    <property type="nucleotide sequence ID" value="NZ_ARYK01000002.1"/>
</dbReference>
<evidence type="ECO:0000313" key="4">
    <source>
        <dbReference type="EMBL" id="KCZ93478.1"/>
    </source>
</evidence>
<dbReference type="Pfam" id="PF13517">
    <property type="entry name" value="FG-GAP_3"/>
    <property type="match status" value="2"/>
</dbReference>
<evidence type="ECO:0000259" key="3">
    <source>
        <dbReference type="Pfam" id="PF07593"/>
    </source>
</evidence>
<dbReference type="Gene3D" id="2.130.10.130">
    <property type="entry name" value="Integrin alpha, N-terminal"/>
    <property type="match status" value="2"/>
</dbReference>
<keyword evidence="5" id="KW-1185">Reference proteome</keyword>
<dbReference type="Pfam" id="PF01839">
    <property type="entry name" value="FG-GAP"/>
    <property type="match status" value="1"/>
</dbReference>
<dbReference type="InterPro" id="IPR013517">
    <property type="entry name" value="FG-GAP"/>
</dbReference>
<dbReference type="Pfam" id="PF07593">
    <property type="entry name" value="UnbV_ASPIC"/>
    <property type="match status" value="1"/>
</dbReference>
<keyword evidence="1" id="KW-0732">Signal</keyword>
<name>A0A059FSP5_9PROT</name>
<dbReference type="OrthoDB" id="1488578at2"/>
<feature type="domain" description="ASPIC/UnbV" evidence="3">
    <location>
        <begin position="472"/>
        <end position="536"/>
    </location>
</feature>
<keyword evidence="2" id="KW-1133">Transmembrane helix</keyword>
<evidence type="ECO:0000313" key="5">
    <source>
        <dbReference type="Proteomes" id="UP000025171"/>
    </source>
</evidence>
<dbReference type="SUPFAM" id="SSF69318">
    <property type="entry name" value="Integrin alpha N-terminal domain"/>
    <property type="match status" value="1"/>
</dbReference>
<dbReference type="PANTHER" id="PTHR44103">
    <property type="entry name" value="PROPROTEIN CONVERTASE P"/>
    <property type="match status" value="1"/>
</dbReference>
<comment type="caution">
    <text evidence="4">The sequence shown here is derived from an EMBL/GenBank/DDBJ whole genome shotgun (WGS) entry which is preliminary data.</text>
</comment>
<dbReference type="Proteomes" id="UP000025171">
    <property type="component" value="Unassembled WGS sequence"/>
</dbReference>
<proteinExistence type="predicted"/>
<sequence>MQSFVRKWFWFGCGAFGLGTILVMLLSSSWLGFRLFQLEWQPQGKTDLTFSAVDLAFHNRSDIQAETGALPFMAGVVINTDHDLHEDVFLGGGRDQPDGLFSYSSVSGRFESRSQAHDLSKPAGDATMGGVSVDVDRDGWTDLIVARESGVWLYRNTSGRLGDGKIIFTPEDGTTALSIAPGDVNGDGDVDLYVSGYVSNDRVEGQTIFTRPYGGYSYLLQGDGMGMFEDVSTKWGIRRQHNTFTAVFADFDDDGDSDLVVAEDTGRVETWRNDGAPPFKPLENPSVYSYPMGIAAGDFTGDGRLDFYFSNVGHTLPSALLRGDLEKSARFNPDYMLFAGDGHGAFSDQAQAMRAARIGFGWGVVAADFNLDGWEDIAVAQNYAKFGQPAIIHRYAGKVLQNAKGKRFHPVEKRAGAANRLFAIAPLVGDFDGDGLPDLIWANLQGPTRALLNRTPDRHGIRIRLDDSVAAYTARIDVEVAGRSLVRQVVPAQGLSSDSSSDMFVGLGDATSADRVSIRFSTGATRSLDNVAAGQVIDWRTVRP</sequence>
<protein>
    <submittedName>
        <fullName evidence="4">Protein containing FG-GAP repeats (Motif found in alpha integrins)</fullName>
    </submittedName>
</protein>
<dbReference type="STRING" id="1280950.HJO_06475"/>
<keyword evidence="2" id="KW-0812">Transmembrane</keyword>
<dbReference type="GO" id="GO:0007229">
    <property type="term" value="P:integrin-mediated signaling pathway"/>
    <property type="evidence" value="ECO:0007669"/>
    <property type="project" value="UniProtKB-KW"/>
</dbReference>
<gene>
    <name evidence="4" type="ORF">HJO_06475</name>
</gene>
<keyword evidence="2" id="KW-0472">Membrane</keyword>